<dbReference type="EMBL" id="LCGH01000001">
    <property type="protein sequence ID" value="KKT11827.1"/>
    <property type="molecule type" value="Genomic_DNA"/>
</dbReference>
<evidence type="ECO:0008006" key="4">
    <source>
        <dbReference type="Google" id="ProtNLM"/>
    </source>
</evidence>
<keyword evidence="1" id="KW-0472">Membrane</keyword>
<dbReference type="Pfam" id="PF09527">
    <property type="entry name" value="ATPase_gene1"/>
    <property type="match status" value="1"/>
</dbReference>
<keyword evidence="1" id="KW-1133">Transmembrane helix</keyword>
<feature type="transmembrane region" description="Helical" evidence="1">
    <location>
        <begin position="20"/>
        <end position="46"/>
    </location>
</feature>
<evidence type="ECO:0000313" key="2">
    <source>
        <dbReference type="EMBL" id="KKT11827.1"/>
    </source>
</evidence>
<sequence length="98" mass="11163">MNEKGENPNKRIPRQGGTSWWEPAVEIFTEVSGWIAGPIILALIAGKYLDGRFGTKPWIFLGLTLTAFIISAFGIVRVISRYMKKMEEENKNKNNQDY</sequence>
<evidence type="ECO:0000256" key="1">
    <source>
        <dbReference type="SAM" id="Phobius"/>
    </source>
</evidence>
<organism evidence="2 3">
    <name type="scientific">Candidatus Nomurabacteria bacterium GW2011_GWF2_43_24</name>
    <dbReference type="NCBI Taxonomy" id="1618778"/>
    <lineage>
        <taxon>Bacteria</taxon>
        <taxon>Candidatus Nomuraibacteriota</taxon>
    </lineage>
</organism>
<accession>A0A0G1GWT1</accession>
<dbReference type="Proteomes" id="UP000033907">
    <property type="component" value="Unassembled WGS sequence"/>
</dbReference>
<name>A0A0G1GWT1_9BACT</name>
<dbReference type="InterPro" id="IPR032820">
    <property type="entry name" value="ATPase_put"/>
</dbReference>
<dbReference type="AlphaFoldDB" id="A0A0G1GWT1"/>
<protein>
    <recommendedName>
        <fullName evidence="4">AtpZ/AtpI family protein</fullName>
    </recommendedName>
</protein>
<gene>
    <name evidence="2" type="ORF">UV91_C0001G0039</name>
</gene>
<reference evidence="2 3" key="1">
    <citation type="journal article" date="2015" name="Nature">
        <title>rRNA introns, odd ribosomes, and small enigmatic genomes across a large radiation of phyla.</title>
        <authorList>
            <person name="Brown C.T."/>
            <person name="Hug L.A."/>
            <person name="Thomas B.C."/>
            <person name="Sharon I."/>
            <person name="Castelle C.J."/>
            <person name="Singh A."/>
            <person name="Wilkins M.J."/>
            <person name="Williams K.H."/>
            <person name="Banfield J.F."/>
        </authorList>
    </citation>
    <scope>NUCLEOTIDE SEQUENCE [LARGE SCALE GENOMIC DNA]</scope>
</reference>
<comment type="caution">
    <text evidence="2">The sequence shown here is derived from an EMBL/GenBank/DDBJ whole genome shotgun (WGS) entry which is preliminary data.</text>
</comment>
<evidence type="ECO:0000313" key="3">
    <source>
        <dbReference type="Proteomes" id="UP000033907"/>
    </source>
</evidence>
<keyword evidence="1" id="KW-0812">Transmembrane</keyword>
<feature type="transmembrane region" description="Helical" evidence="1">
    <location>
        <begin position="58"/>
        <end position="79"/>
    </location>
</feature>
<proteinExistence type="predicted"/>